<name>A0A3B0R337_9ZZZZ</name>
<keyword evidence="3" id="KW-0645">Protease</keyword>
<keyword evidence="3" id="KW-0031">Aminopeptidase</keyword>
<sequence length="419" mass="47583">MLKVFSDERKKEYPNFEGADKPLVNPIKAETIAKVRAYRHDRIKQKVVEHDCAAILLYDPLNIRYATDCSDMQVWTMHNAARYTIVCADGHTICFEYKNAMHVAEGLDRVDEVRPAVTWFYFSSGPLIADKLKIWAAEITDVVRQHGGGNMRLAIDKMEPGGVDALRAHGIEIIEGQELTETARMIKSPDEIELMRWTIAVCEQGMWRMRENSIAGKTENEIWAELHYENIRNGGEWIETRLLAIGERTNPWFQECSDHVGKQGDLLSFDTDLVGPYGYCSDISRSWTIGLVPPTNEQRTIYAFAKSEIEHNMALIQPGMSFVEFSEKSMRIPEQYHDNRYSCAFHGVGLCDEYPAVPTHVDVELGKGYPGTIEEDMVLCIESCTGLNGGRECVKLEIQVLVTDKGAVQLDTFPFEDWD</sequence>
<evidence type="ECO:0000259" key="2">
    <source>
        <dbReference type="Pfam" id="PF01321"/>
    </source>
</evidence>
<dbReference type="InterPro" id="IPR036005">
    <property type="entry name" value="Creatinase/aminopeptidase-like"/>
</dbReference>
<dbReference type="InterPro" id="IPR000587">
    <property type="entry name" value="Creatinase_N"/>
</dbReference>
<accession>A0A3B0R337</accession>
<dbReference type="InterPro" id="IPR000994">
    <property type="entry name" value="Pept_M24"/>
</dbReference>
<dbReference type="AlphaFoldDB" id="A0A3B0R337"/>
<protein>
    <submittedName>
        <fullName evidence="3">Aminopeptidase YpdF (MP-, MA-, MS-, AP-, NP-specific)</fullName>
    </submittedName>
</protein>
<dbReference type="SUPFAM" id="SSF55920">
    <property type="entry name" value="Creatinase/aminopeptidase"/>
    <property type="match status" value="1"/>
</dbReference>
<evidence type="ECO:0000259" key="1">
    <source>
        <dbReference type="Pfam" id="PF00557"/>
    </source>
</evidence>
<dbReference type="Gene3D" id="3.40.350.10">
    <property type="entry name" value="Creatinase/prolidase N-terminal domain"/>
    <property type="match status" value="1"/>
</dbReference>
<dbReference type="PANTHER" id="PTHR46112">
    <property type="entry name" value="AMINOPEPTIDASE"/>
    <property type="match status" value="1"/>
</dbReference>
<dbReference type="InterPro" id="IPR050659">
    <property type="entry name" value="Peptidase_M24B"/>
</dbReference>
<dbReference type="Pfam" id="PF00557">
    <property type="entry name" value="Peptidase_M24"/>
    <property type="match status" value="1"/>
</dbReference>
<dbReference type="SUPFAM" id="SSF53092">
    <property type="entry name" value="Creatinase/prolidase N-terminal domain"/>
    <property type="match status" value="1"/>
</dbReference>
<keyword evidence="3" id="KW-0378">Hydrolase</keyword>
<organism evidence="3">
    <name type="scientific">hydrothermal vent metagenome</name>
    <dbReference type="NCBI Taxonomy" id="652676"/>
    <lineage>
        <taxon>unclassified sequences</taxon>
        <taxon>metagenomes</taxon>
        <taxon>ecological metagenomes</taxon>
    </lineage>
</organism>
<dbReference type="Gene3D" id="3.90.230.10">
    <property type="entry name" value="Creatinase/methionine aminopeptidase superfamily"/>
    <property type="match status" value="1"/>
</dbReference>
<proteinExistence type="predicted"/>
<dbReference type="CDD" id="cd01066">
    <property type="entry name" value="APP_MetAP"/>
    <property type="match status" value="1"/>
</dbReference>
<dbReference type="EMBL" id="UOEC01000015">
    <property type="protein sequence ID" value="VAV86882.1"/>
    <property type="molecule type" value="Genomic_DNA"/>
</dbReference>
<dbReference type="InterPro" id="IPR029149">
    <property type="entry name" value="Creatin/AminoP/Spt16_N"/>
</dbReference>
<dbReference type="PANTHER" id="PTHR46112:SF2">
    <property type="entry name" value="XAA-PRO AMINOPEPTIDASE P-RELATED"/>
    <property type="match status" value="1"/>
</dbReference>
<gene>
    <name evidence="3" type="ORF">MNBD_ALPHA08-1884</name>
</gene>
<evidence type="ECO:0000313" key="3">
    <source>
        <dbReference type="EMBL" id="VAV86882.1"/>
    </source>
</evidence>
<dbReference type="Pfam" id="PF01321">
    <property type="entry name" value="Creatinase_N"/>
    <property type="match status" value="1"/>
</dbReference>
<reference evidence="3" key="1">
    <citation type="submission" date="2018-06" db="EMBL/GenBank/DDBJ databases">
        <authorList>
            <person name="Zhirakovskaya E."/>
        </authorList>
    </citation>
    <scope>NUCLEOTIDE SEQUENCE</scope>
</reference>
<dbReference type="GO" id="GO:0004177">
    <property type="term" value="F:aminopeptidase activity"/>
    <property type="evidence" value="ECO:0007669"/>
    <property type="project" value="UniProtKB-KW"/>
</dbReference>
<feature type="domain" description="Creatinase N-terminal" evidence="2">
    <location>
        <begin position="39"/>
        <end position="186"/>
    </location>
</feature>
<feature type="domain" description="Peptidase M24" evidence="1">
    <location>
        <begin position="193"/>
        <end position="404"/>
    </location>
</feature>